<comment type="caution">
    <text evidence="3">The sequence shown here is derived from an EMBL/GenBank/DDBJ whole genome shotgun (WGS) entry which is preliminary data.</text>
</comment>
<feature type="domain" description="Primase C-terminal 1" evidence="2">
    <location>
        <begin position="28"/>
        <end position="85"/>
    </location>
</feature>
<dbReference type="Pfam" id="PF08708">
    <property type="entry name" value="PriCT_1"/>
    <property type="match status" value="1"/>
</dbReference>
<evidence type="ECO:0000313" key="3">
    <source>
        <dbReference type="EMBL" id="OGL86746.1"/>
    </source>
</evidence>
<sequence>MIEAPEWLCELKPKSERKEKLWEVGAEGVDVGKRNKTAASVVGKTLKSLPKKLHETIGWNGIKGWNQANKKPLDEKELRTVFDSIKDRSDSNDKTETPVPKKIVNMVLNEKPISFHDHLNTSFVSIRINDHQEIYPMMSQQFKQWIVRKYWEQNKQTLNTEHVKQAIDLLISIAIHEGEEKKLENRVAGTDNAIWYDLCNKDWSAIKISSSGWEFATNPPIIFRRYKHQKPQTTPIAGGSLSQLLQFVNIADESQRLLFLVYLISCFVPNIPHPIPILYGSQGSAKSTFMRVIRRLIDPSSLELLSFPTRKEELVQQLSHHWTPFYDNVTTMPEWLSDALCRAVTGEGFSKRELYTNDEDMIYSFRCCIGINGINIAGTKADLLDRALLFGLERIKSENRKDEQTFWKQFEENCPLILGAIFEALSRAITIRPTVKVKELPRMADFTLWGCAISEAIGSTQDAFLVAYRTNIGRQNDEAIQEHPVASAIVAFMQDQNKWAGTSTELLYLLEDLAISEKINIKQSTWPKTPQLLTRRLNEVKTNLETIGINIRSGTFQHKRMIEITRPINTVDTVVPNNTGNDDDDESGNKIPTLSNLKTDEELLNEIGL</sequence>
<evidence type="ECO:0000313" key="4">
    <source>
        <dbReference type="Proteomes" id="UP000176593"/>
    </source>
</evidence>
<feature type="region of interest" description="Disordered" evidence="1">
    <location>
        <begin position="573"/>
        <end position="593"/>
    </location>
</feature>
<reference evidence="3 4" key="1">
    <citation type="journal article" date="2016" name="Nat. Commun.">
        <title>Thousands of microbial genomes shed light on interconnected biogeochemical processes in an aquifer system.</title>
        <authorList>
            <person name="Anantharaman K."/>
            <person name="Brown C.T."/>
            <person name="Hug L.A."/>
            <person name="Sharon I."/>
            <person name="Castelle C.J."/>
            <person name="Probst A.J."/>
            <person name="Thomas B.C."/>
            <person name="Singh A."/>
            <person name="Wilkins M.J."/>
            <person name="Karaoz U."/>
            <person name="Brodie E.L."/>
            <person name="Williams K.H."/>
            <person name="Hubbard S.S."/>
            <person name="Banfield J.F."/>
        </authorList>
    </citation>
    <scope>NUCLEOTIDE SEQUENCE [LARGE SCALE GENOMIC DNA]</scope>
</reference>
<accession>A0A1F7V840</accession>
<dbReference type="EMBL" id="MGEQ01000007">
    <property type="protein sequence ID" value="OGL86746.1"/>
    <property type="molecule type" value="Genomic_DNA"/>
</dbReference>
<dbReference type="AlphaFoldDB" id="A0A1F7V840"/>
<proteinExistence type="predicted"/>
<organism evidence="3 4">
    <name type="scientific">Candidatus Uhrbacteria bacterium RIFCSPLOWO2_02_FULL_48_18</name>
    <dbReference type="NCBI Taxonomy" id="1802408"/>
    <lineage>
        <taxon>Bacteria</taxon>
        <taxon>Candidatus Uhriibacteriota</taxon>
    </lineage>
</organism>
<evidence type="ECO:0000259" key="2">
    <source>
        <dbReference type="Pfam" id="PF08708"/>
    </source>
</evidence>
<name>A0A1F7V840_9BACT</name>
<gene>
    <name evidence="3" type="ORF">A3I41_05465</name>
</gene>
<protein>
    <recommendedName>
        <fullName evidence="2">Primase C-terminal 1 domain-containing protein</fullName>
    </recommendedName>
</protein>
<dbReference type="Proteomes" id="UP000176593">
    <property type="component" value="Unassembled WGS sequence"/>
</dbReference>
<dbReference type="InterPro" id="IPR014820">
    <property type="entry name" value="PriCT_1"/>
</dbReference>
<evidence type="ECO:0000256" key="1">
    <source>
        <dbReference type="SAM" id="MobiDB-lite"/>
    </source>
</evidence>